<dbReference type="EMBL" id="JAUEPT010000133">
    <property type="protein sequence ID" value="KAK0430785.1"/>
    <property type="molecule type" value="Genomic_DNA"/>
</dbReference>
<sequence>MPSTPLQAAPAPFTVTPPPAPLSKRPTMMPAELYSVGNPWDEVEALLSPKQSPTYAETAAPAAAMSPVTPDTVIPTMPKRTKAILVVCTSTPPPSSHSPYRLIFSWMTPPPVDIRLPAHTIAETIATVICNQSPLSWPDRRPIVPPGIKGVHWTKGGSLVVHTQAPYPAERLLREHVQVINQYMLIDKACQEHGLPTAYLDLPWKSVVVHGVPVLKMQDDMAKGSLGKDFDHALLEEEGIYWDMVQDVQLLCRSLEGREMVSLQLSFEDHDIADGLLRHRFLSIDQEDATRVVILIPTILTTTHPPPTHEDYTLSSSAQLLLTTTYWISPFRICSISTGRLFNSSLILPGAFGYLMALQLCTEIPSFLAIDR</sequence>
<proteinExistence type="predicted"/>
<accession>A0AA39IVU7</accession>
<keyword evidence="3" id="KW-1185">Reference proteome</keyword>
<protein>
    <submittedName>
        <fullName evidence="2">Uncharacterized protein</fullName>
    </submittedName>
</protein>
<feature type="region of interest" description="Disordered" evidence="1">
    <location>
        <begin position="1"/>
        <end position="22"/>
    </location>
</feature>
<evidence type="ECO:0000313" key="2">
    <source>
        <dbReference type="EMBL" id="KAK0430785.1"/>
    </source>
</evidence>
<gene>
    <name evidence="2" type="ORF">EV421DRAFT_1743702</name>
</gene>
<evidence type="ECO:0000256" key="1">
    <source>
        <dbReference type="SAM" id="MobiDB-lite"/>
    </source>
</evidence>
<dbReference type="AlphaFoldDB" id="A0AA39IVU7"/>
<name>A0AA39IVU7_9AGAR</name>
<evidence type="ECO:0000313" key="3">
    <source>
        <dbReference type="Proteomes" id="UP001175226"/>
    </source>
</evidence>
<dbReference type="Proteomes" id="UP001175226">
    <property type="component" value="Unassembled WGS sequence"/>
</dbReference>
<organism evidence="2 3">
    <name type="scientific">Armillaria borealis</name>
    <dbReference type="NCBI Taxonomy" id="47425"/>
    <lineage>
        <taxon>Eukaryota</taxon>
        <taxon>Fungi</taxon>
        <taxon>Dikarya</taxon>
        <taxon>Basidiomycota</taxon>
        <taxon>Agaricomycotina</taxon>
        <taxon>Agaricomycetes</taxon>
        <taxon>Agaricomycetidae</taxon>
        <taxon>Agaricales</taxon>
        <taxon>Marasmiineae</taxon>
        <taxon>Physalacriaceae</taxon>
        <taxon>Armillaria</taxon>
    </lineage>
</organism>
<comment type="caution">
    <text evidence="2">The sequence shown here is derived from an EMBL/GenBank/DDBJ whole genome shotgun (WGS) entry which is preliminary data.</text>
</comment>
<reference evidence="2" key="1">
    <citation type="submission" date="2023-06" db="EMBL/GenBank/DDBJ databases">
        <authorList>
            <consortium name="Lawrence Berkeley National Laboratory"/>
            <person name="Ahrendt S."/>
            <person name="Sahu N."/>
            <person name="Indic B."/>
            <person name="Wong-Bajracharya J."/>
            <person name="Merenyi Z."/>
            <person name="Ke H.-M."/>
            <person name="Monk M."/>
            <person name="Kocsube S."/>
            <person name="Drula E."/>
            <person name="Lipzen A."/>
            <person name="Balint B."/>
            <person name="Henrissat B."/>
            <person name="Andreopoulos B."/>
            <person name="Martin F.M."/>
            <person name="Harder C.B."/>
            <person name="Rigling D."/>
            <person name="Ford K.L."/>
            <person name="Foster G.D."/>
            <person name="Pangilinan J."/>
            <person name="Papanicolaou A."/>
            <person name="Barry K."/>
            <person name="LaButti K."/>
            <person name="Viragh M."/>
            <person name="Koriabine M."/>
            <person name="Yan M."/>
            <person name="Riley R."/>
            <person name="Champramary S."/>
            <person name="Plett K.L."/>
            <person name="Tsai I.J."/>
            <person name="Slot J."/>
            <person name="Sipos G."/>
            <person name="Plett J."/>
            <person name="Nagy L.G."/>
            <person name="Grigoriev I.V."/>
        </authorList>
    </citation>
    <scope>NUCLEOTIDE SEQUENCE</scope>
    <source>
        <strain evidence="2">FPL87.14</strain>
    </source>
</reference>